<evidence type="ECO:0000256" key="1">
    <source>
        <dbReference type="ARBA" id="ARBA00022801"/>
    </source>
</evidence>
<dbReference type="Pfam" id="PF00128">
    <property type="entry name" value="Alpha-amylase"/>
    <property type="match status" value="2"/>
</dbReference>
<evidence type="ECO:0000313" key="4">
    <source>
        <dbReference type="EMBL" id="BDZ42444.1"/>
    </source>
</evidence>
<keyword evidence="1" id="KW-0378">Hydrolase</keyword>
<dbReference type="Gene3D" id="3.20.20.80">
    <property type="entry name" value="Glycosidases"/>
    <property type="match status" value="1"/>
</dbReference>
<keyword evidence="5" id="KW-1185">Reference proteome</keyword>
<evidence type="ECO:0000313" key="5">
    <source>
        <dbReference type="Proteomes" id="UP001321475"/>
    </source>
</evidence>
<evidence type="ECO:0000256" key="2">
    <source>
        <dbReference type="ARBA" id="ARBA00023295"/>
    </source>
</evidence>
<dbReference type="PANTHER" id="PTHR10357:SF210">
    <property type="entry name" value="MALTODEXTRIN GLUCOSIDASE"/>
    <property type="match status" value="1"/>
</dbReference>
<dbReference type="SUPFAM" id="SSF51445">
    <property type="entry name" value="(Trans)glycosidases"/>
    <property type="match status" value="1"/>
</dbReference>
<proteinExistence type="predicted"/>
<dbReference type="InterPro" id="IPR006047">
    <property type="entry name" value="GH13_cat_dom"/>
</dbReference>
<dbReference type="PANTHER" id="PTHR10357">
    <property type="entry name" value="ALPHA-AMYLASE FAMILY MEMBER"/>
    <property type="match status" value="1"/>
</dbReference>
<name>A0ABM8G2Z8_9CELL</name>
<dbReference type="SMART" id="SM00642">
    <property type="entry name" value="Aamy"/>
    <property type="match status" value="1"/>
</dbReference>
<dbReference type="EMBL" id="AP027729">
    <property type="protein sequence ID" value="BDZ42444.1"/>
    <property type="molecule type" value="Genomic_DNA"/>
</dbReference>
<gene>
    <name evidence="4" type="ORF">GCM10025865_17430</name>
</gene>
<accession>A0ABM8G2Z8</accession>
<reference evidence="5" key="1">
    <citation type="journal article" date="2019" name="Int. J. Syst. Evol. Microbiol.">
        <title>The Global Catalogue of Microorganisms (GCM) 10K type strain sequencing project: providing services to taxonomists for standard genome sequencing and annotation.</title>
        <authorList>
            <consortium name="The Broad Institute Genomics Platform"/>
            <consortium name="The Broad Institute Genome Sequencing Center for Infectious Disease"/>
            <person name="Wu L."/>
            <person name="Ma J."/>
        </authorList>
    </citation>
    <scope>NUCLEOTIDE SEQUENCE [LARGE SCALE GENOMIC DNA]</scope>
    <source>
        <strain evidence="5">NBRC 108565</strain>
    </source>
</reference>
<keyword evidence="2" id="KW-0326">Glycosidase</keyword>
<feature type="domain" description="Glycosyl hydrolase family 13 catalytic" evidence="3">
    <location>
        <begin position="37"/>
        <end position="382"/>
    </location>
</feature>
<dbReference type="Proteomes" id="UP001321475">
    <property type="component" value="Chromosome"/>
</dbReference>
<dbReference type="InterPro" id="IPR017853">
    <property type="entry name" value="GH"/>
</dbReference>
<protein>
    <submittedName>
        <fullName evidence="4">Alpha-amylase</fullName>
    </submittedName>
</protein>
<evidence type="ECO:0000259" key="3">
    <source>
        <dbReference type="SMART" id="SM00642"/>
    </source>
</evidence>
<organism evidence="4 5">
    <name type="scientific">Paraoerskovia sediminicola</name>
    <dbReference type="NCBI Taxonomy" id="1138587"/>
    <lineage>
        <taxon>Bacteria</taxon>
        <taxon>Bacillati</taxon>
        <taxon>Actinomycetota</taxon>
        <taxon>Actinomycetes</taxon>
        <taxon>Micrococcales</taxon>
        <taxon>Cellulomonadaceae</taxon>
        <taxon>Paraoerskovia</taxon>
    </lineage>
</organism>
<sequence>MRRIVAGPGRVAAGNCCEDRGMDTSSRDWADTAIWWHVYPLGFVGAQTTPGDPGARPVEHTLGRLTAWLDDLVALGCNGLLLGPVFASESHGYDTVDHRRVDPRLGDDADLDALVAACRERGVRVLLDGVFNHVGRGHPWWRAAVEAGPGSPEAARFRSGDGERVVDGVPVVPFEGHDALVTLDHANPEVVSEVADVMAHWLDRGIDGWRLDAAYAVDPEFWRATVGPLRERFPAAWFVGEMIHGDYVAYVEESGLDSVTEYELWAAVRGAISSLNLFELSWTLGRHDGFAERFLPQTFLGNHDVTRLASALDPRHVGHAVAILFFVAGAPSVYAGDERGLTGVKEERFGGDDAVRQEFPADPGEWPPSDIYRTHQEAIAFRRRNPWLARATIEVQDLTNTSAVLVASGPAGERAELALNLGDDVARGASGEIAPHAWRLRGPQEV</sequence>